<name>A0A8S5TAR0_9CAUD</name>
<reference evidence="2" key="1">
    <citation type="journal article" date="2021" name="Proc. Natl. Acad. Sci. U.S.A.">
        <title>A Catalog of Tens of Thousands of Viruses from Human Metagenomes Reveals Hidden Associations with Chronic Diseases.</title>
        <authorList>
            <person name="Tisza M.J."/>
            <person name="Buck C.B."/>
        </authorList>
    </citation>
    <scope>NUCLEOTIDE SEQUENCE</scope>
    <source>
        <strain evidence="2">CtmHK36</strain>
    </source>
</reference>
<evidence type="ECO:0000313" key="2">
    <source>
        <dbReference type="EMBL" id="DAF60404.1"/>
    </source>
</evidence>
<sequence>MTKKRDYFTGKQEEFKRSEVQIAPYNPRKISPQQKAMLKRSVKKYGVIGGITVNKRTMTIVGGNQKIAILDEMLGYPDNDYTLLAEAVDVDLKQEKEMNLMLNSDNARGEWDEEKVRDMLPDISWQDAGLTEEDLSLFGMDALVRTDEEDKLGKELNALLDPFAQASENENRPKHQPQTKEGQSETRRQIEQNQVIANQMQDAQYQANKERMQQVKLEVKAKAAEKALDCEAYVMLSFDNIDNKEQFMRTFGFIETDKVIKGEMLMRVAKHT</sequence>
<proteinExistence type="predicted"/>
<dbReference type="EMBL" id="BK032788">
    <property type="protein sequence ID" value="DAF60404.1"/>
    <property type="molecule type" value="Genomic_DNA"/>
</dbReference>
<evidence type="ECO:0000256" key="1">
    <source>
        <dbReference type="SAM" id="MobiDB-lite"/>
    </source>
</evidence>
<organism evidence="2">
    <name type="scientific">Siphoviridae sp. ctmHK36</name>
    <dbReference type="NCBI Taxonomy" id="2827931"/>
    <lineage>
        <taxon>Viruses</taxon>
        <taxon>Duplodnaviria</taxon>
        <taxon>Heunggongvirae</taxon>
        <taxon>Uroviricota</taxon>
        <taxon>Caudoviricetes</taxon>
    </lineage>
</organism>
<accession>A0A8S5TAR0</accession>
<feature type="region of interest" description="Disordered" evidence="1">
    <location>
        <begin position="165"/>
        <end position="188"/>
    </location>
</feature>
<protein>
    <submittedName>
        <fullName evidence="2">ParB protein</fullName>
    </submittedName>
</protein>